<evidence type="ECO:0000313" key="2">
    <source>
        <dbReference type="Proteomes" id="UP000187429"/>
    </source>
</evidence>
<protein>
    <submittedName>
        <fullName evidence="1">Uncharacterized protein</fullName>
    </submittedName>
</protein>
<reference evidence="2" key="1">
    <citation type="submission" date="2017-01" db="EMBL/GenBank/DDBJ databases">
        <authorList>
            <person name="Wang Y."/>
            <person name="White M."/>
            <person name="Kvist S."/>
            <person name="Moncalvo J.-M."/>
        </authorList>
    </citation>
    <scope>NUCLEOTIDE SEQUENCE [LARGE SCALE GENOMIC DNA]</scope>
    <source>
        <strain evidence="2">ID-206-W2</strain>
    </source>
</reference>
<dbReference type="Proteomes" id="UP000187429">
    <property type="component" value="Unassembled WGS sequence"/>
</dbReference>
<sequence length="136" mass="14688">MRTPKYQYSLSIGTLCPINSKIPGCSKTPPTARAPHFEIPKDISLSFAHFSTTSRFSPRPTSESASNIKPSAIKRPSILTLFTGTNAKFSLTLSKISLMKILNRLGDIGDPFLTPLSTLIKGDNKVPILTPASGDL</sequence>
<dbReference type="AlphaFoldDB" id="A0A1R1Y9T6"/>
<comment type="caution">
    <text evidence="1">The sequence shown here is derived from an EMBL/GenBank/DDBJ whole genome shotgun (WGS) entry which is preliminary data.</text>
</comment>
<proteinExistence type="predicted"/>
<gene>
    <name evidence="1" type="ORF">AYI69_g4891</name>
</gene>
<accession>A0A1R1Y9T6</accession>
<organism evidence="1 2">
    <name type="scientific">Smittium culicis</name>
    <dbReference type="NCBI Taxonomy" id="133412"/>
    <lineage>
        <taxon>Eukaryota</taxon>
        <taxon>Fungi</taxon>
        <taxon>Fungi incertae sedis</taxon>
        <taxon>Zoopagomycota</taxon>
        <taxon>Kickxellomycotina</taxon>
        <taxon>Harpellomycetes</taxon>
        <taxon>Harpellales</taxon>
        <taxon>Legeriomycetaceae</taxon>
        <taxon>Smittium</taxon>
    </lineage>
</organism>
<dbReference type="EMBL" id="LSSM01001978">
    <property type="protein sequence ID" value="OMJ23697.1"/>
    <property type="molecule type" value="Genomic_DNA"/>
</dbReference>
<name>A0A1R1Y9T6_9FUNG</name>
<evidence type="ECO:0000313" key="1">
    <source>
        <dbReference type="EMBL" id="OMJ23697.1"/>
    </source>
</evidence>
<keyword evidence="2" id="KW-1185">Reference proteome</keyword>